<dbReference type="Pfam" id="PF13302">
    <property type="entry name" value="Acetyltransf_3"/>
    <property type="match status" value="1"/>
</dbReference>
<dbReference type="EMBL" id="JAPQKS010000004">
    <property type="protein sequence ID" value="KAJ5232816.1"/>
    <property type="molecule type" value="Genomic_DNA"/>
</dbReference>
<organism evidence="3 4">
    <name type="scientific">Penicillium chermesinum</name>
    <dbReference type="NCBI Taxonomy" id="63820"/>
    <lineage>
        <taxon>Eukaryota</taxon>
        <taxon>Fungi</taxon>
        <taxon>Dikarya</taxon>
        <taxon>Ascomycota</taxon>
        <taxon>Pezizomycotina</taxon>
        <taxon>Eurotiomycetes</taxon>
        <taxon>Eurotiomycetidae</taxon>
        <taxon>Eurotiales</taxon>
        <taxon>Aspergillaceae</taxon>
        <taxon>Penicillium</taxon>
    </lineage>
</organism>
<dbReference type="GO" id="GO:0016747">
    <property type="term" value="F:acyltransferase activity, transferring groups other than amino-acyl groups"/>
    <property type="evidence" value="ECO:0007669"/>
    <property type="project" value="InterPro"/>
</dbReference>
<protein>
    <recommendedName>
        <fullName evidence="2">N-acetyltransferase domain-containing protein</fullName>
    </recommendedName>
</protein>
<feature type="region of interest" description="Disordered" evidence="1">
    <location>
        <begin position="72"/>
        <end position="94"/>
    </location>
</feature>
<dbReference type="SUPFAM" id="SSF55729">
    <property type="entry name" value="Acyl-CoA N-acyltransferases (Nat)"/>
    <property type="match status" value="1"/>
</dbReference>
<gene>
    <name evidence="3" type="ORF">N7468_005772</name>
</gene>
<evidence type="ECO:0000259" key="2">
    <source>
        <dbReference type="Pfam" id="PF13302"/>
    </source>
</evidence>
<keyword evidence="4" id="KW-1185">Reference proteome</keyword>
<dbReference type="RefSeq" id="XP_058330808.1">
    <property type="nucleotide sequence ID" value="XM_058475068.1"/>
</dbReference>
<dbReference type="PANTHER" id="PTHR43792">
    <property type="entry name" value="GNAT FAMILY, PUTATIVE (AFU_ORTHOLOGUE AFUA_3G00765)-RELATED-RELATED"/>
    <property type="match status" value="1"/>
</dbReference>
<dbReference type="InterPro" id="IPR051531">
    <property type="entry name" value="N-acetyltransferase"/>
</dbReference>
<reference evidence="3" key="2">
    <citation type="journal article" date="2023" name="IMA Fungus">
        <title>Comparative genomic study of the Penicillium genus elucidates a diverse pangenome and 15 lateral gene transfer events.</title>
        <authorList>
            <person name="Petersen C."/>
            <person name="Sorensen T."/>
            <person name="Nielsen M.R."/>
            <person name="Sondergaard T.E."/>
            <person name="Sorensen J.L."/>
            <person name="Fitzpatrick D.A."/>
            <person name="Frisvad J.C."/>
            <person name="Nielsen K.L."/>
        </authorList>
    </citation>
    <scope>NUCLEOTIDE SEQUENCE</scope>
    <source>
        <strain evidence="3">IBT 19713</strain>
    </source>
</reference>
<dbReference type="InterPro" id="IPR000182">
    <property type="entry name" value="GNAT_dom"/>
</dbReference>
<dbReference type="Gene3D" id="3.40.630.30">
    <property type="match status" value="1"/>
</dbReference>
<name>A0A9W9NZU3_9EURO</name>
<dbReference type="AlphaFoldDB" id="A0A9W9NZU3"/>
<evidence type="ECO:0000313" key="4">
    <source>
        <dbReference type="Proteomes" id="UP001150941"/>
    </source>
</evidence>
<dbReference type="InterPro" id="IPR016181">
    <property type="entry name" value="Acyl_CoA_acyltransferase"/>
</dbReference>
<feature type="compositionally biased region" description="Polar residues" evidence="1">
    <location>
        <begin position="72"/>
        <end position="85"/>
    </location>
</feature>
<evidence type="ECO:0000256" key="1">
    <source>
        <dbReference type="SAM" id="MobiDB-lite"/>
    </source>
</evidence>
<proteinExistence type="predicted"/>
<feature type="domain" description="N-acetyltransferase" evidence="2">
    <location>
        <begin position="5"/>
        <end position="174"/>
    </location>
</feature>
<dbReference type="Proteomes" id="UP001150941">
    <property type="component" value="Unassembled WGS sequence"/>
</dbReference>
<evidence type="ECO:0000313" key="3">
    <source>
        <dbReference type="EMBL" id="KAJ5232816.1"/>
    </source>
</evidence>
<dbReference type="OrthoDB" id="4072826at2759"/>
<accession>A0A9W9NZU3</accession>
<sequence length="205" mass="22887">MQTARLDLVRLTKDHLPGFHAVWSDPIATQWSPHGACKTLKDSEDWLAGYLLENNPLGENYAVILRSGLDTKTSKQTSQEPQVNETGVDENHSNDSYLPPGFFLGVVGTWRSDPVPEIGFIYNRAAWGQGFATEALTAFLELFWDAKPQFNVVQGYCDTENLASSRVLAKSGFQMVETLIGDYSLPLRNPSLRSSFKFEAKRPSK</sequence>
<dbReference type="PANTHER" id="PTHR43792:SF1">
    <property type="entry name" value="N-ACETYLTRANSFERASE DOMAIN-CONTAINING PROTEIN"/>
    <property type="match status" value="1"/>
</dbReference>
<comment type="caution">
    <text evidence="3">The sequence shown here is derived from an EMBL/GenBank/DDBJ whole genome shotgun (WGS) entry which is preliminary data.</text>
</comment>
<reference evidence="3" key="1">
    <citation type="submission" date="2022-11" db="EMBL/GenBank/DDBJ databases">
        <authorList>
            <person name="Petersen C."/>
        </authorList>
    </citation>
    <scope>NUCLEOTIDE SEQUENCE</scope>
    <source>
        <strain evidence="3">IBT 19713</strain>
    </source>
</reference>
<dbReference type="GeneID" id="83202371"/>